<proteinExistence type="predicted"/>
<dbReference type="PANTHER" id="PTHR48237:SF1">
    <property type="entry name" value="SPC97_SPC98 FAMILY OF SPINDLE POLE BODY (SBP) COMPONENT"/>
    <property type="match status" value="1"/>
</dbReference>
<feature type="signal peptide" evidence="1">
    <location>
        <begin position="1"/>
        <end position="22"/>
    </location>
</feature>
<feature type="chain" id="PRO_5035745886" evidence="1">
    <location>
        <begin position="23"/>
        <end position="181"/>
    </location>
</feature>
<protein>
    <submittedName>
        <fullName evidence="2">Uncharacterized protein LOC111400869 isoform X2</fullName>
    </submittedName>
</protein>
<dbReference type="EMBL" id="CACTIH010005433">
    <property type="protein sequence ID" value="CAA2992232.1"/>
    <property type="molecule type" value="Genomic_DNA"/>
</dbReference>
<dbReference type="OrthoDB" id="1417760at2759"/>
<gene>
    <name evidence="2" type="ORF">OLEA9_A086310</name>
</gene>
<keyword evidence="3" id="KW-1185">Reference proteome</keyword>
<evidence type="ECO:0000313" key="2">
    <source>
        <dbReference type="EMBL" id="CAA2992232.1"/>
    </source>
</evidence>
<organism evidence="2 3">
    <name type="scientific">Olea europaea subsp. europaea</name>
    <dbReference type="NCBI Taxonomy" id="158383"/>
    <lineage>
        <taxon>Eukaryota</taxon>
        <taxon>Viridiplantae</taxon>
        <taxon>Streptophyta</taxon>
        <taxon>Embryophyta</taxon>
        <taxon>Tracheophyta</taxon>
        <taxon>Spermatophyta</taxon>
        <taxon>Magnoliopsida</taxon>
        <taxon>eudicotyledons</taxon>
        <taxon>Gunneridae</taxon>
        <taxon>Pentapetalae</taxon>
        <taxon>asterids</taxon>
        <taxon>lamiids</taxon>
        <taxon>Lamiales</taxon>
        <taxon>Oleaceae</taxon>
        <taxon>Oleeae</taxon>
        <taxon>Olea</taxon>
    </lineage>
</organism>
<reference evidence="2 3" key="1">
    <citation type="submission" date="2019-12" db="EMBL/GenBank/DDBJ databases">
        <authorList>
            <person name="Alioto T."/>
            <person name="Alioto T."/>
            <person name="Gomez Garrido J."/>
        </authorList>
    </citation>
    <scope>NUCLEOTIDE SEQUENCE [LARGE SCALE GENOMIC DNA]</scope>
</reference>
<dbReference type="AlphaFoldDB" id="A0A8S0SI38"/>
<evidence type="ECO:0000313" key="3">
    <source>
        <dbReference type="Proteomes" id="UP000594638"/>
    </source>
</evidence>
<accession>A0A8S0SI38</accession>
<dbReference type="PANTHER" id="PTHR48237">
    <property type="entry name" value="GAMMA-TUBULIN COMPLEX COMPONENT"/>
    <property type="match status" value="1"/>
</dbReference>
<dbReference type="Gramene" id="OE9A086310T1">
    <property type="protein sequence ID" value="OE9A086310C1"/>
    <property type="gene ID" value="OE9A086310"/>
</dbReference>
<comment type="caution">
    <text evidence="2">The sequence shown here is derived from an EMBL/GenBank/DDBJ whole genome shotgun (WGS) entry which is preliminary data.</text>
</comment>
<sequence>MIWTNGTIGINLFLLRIKLIQPVLLFRRERRRNNPKSLLLSVISLMDEQSILGNNYIEDVRWLCSLSASELDFMMGLKTLIHQRAKKIGHETLVKKFDLRTLRALSFVLMTNLKGQLKNLSATSSFECNLLNHNLSDSFSSMKIEDLIPYICSDRRKRIADMFFQDTPPNQKQKTDNGGFA</sequence>
<name>A0A8S0SI38_OLEEU</name>
<dbReference type="Proteomes" id="UP000594638">
    <property type="component" value="Unassembled WGS sequence"/>
</dbReference>
<evidence type="ECO:0000256" key="1">
    <source>
        <dbReference type="SAM" id="SignalP"/>
    </source>
</evidence>
<keyword evidence="1" id="KW-0732">Signal</keyword>